<sequence length="56" mass="6375">MQPLCQNAPLHNCLSLHFTKQIAKLLRGIFAIPFAVFSIDFFSFHTAIKEKQKNVA</sequence>
<name>C2G270_SPHSI</name>
<dbReference type="AlphaFoldDB" id="C2G270"/>
<evidence type="ECO:0000256" key="1">
    <source>
        <dbReference type="SAM" id="Phobius"/>
    </source>
</evidence>
<organism evidence="2 3">
    <name type="scientific">Sphingobacterium spiritivorum ATCC 33300</name>
    <dbReference type="NCBI Taxonomy" id="525372"/>
    <lineage>
        <taxon>Bacteria</taxon>
        <taxon>Pseudomonadati</taxon>
        <taxon>Bacteroidota</taxon>
        <taxon>Sphingobacteriia</taxon>
        <taxon>Sphingobacteriales</taxon>
        <taxon>Sphingobacteriaceae</taxon>
        <taxon>Sphingobacterium</taxon>
    </lineage>
</organism>
<evidence type="ECO:0000313" key="3">
    <source>
        <dbReference type="Proteomes" id="UP000006241"/>
    </source>
</evidence>
<keyword evidence="1" id="KW-0812">Transmembrane</keyword>
<proteinExistence type="predicted"/>
<keyword evidence="1" id="KW-0472">Membrane</keyword>
<gene>
    <name evidence="2" type="ORF">HMPREF0765_3676</name>
</gene>
<dbReference type="Proteomes" id="UP000006241">
    <property type="component" value="Unassembled WGS sequence"/>
</dbReference>
<protein>
    <submittedName>
        <fullName evidence="2">Uncharacterized protein</fullName>
    </submittedName>
</protein>
<dbReference type="HOGENOM" id="CLU_3012005_0_0_10"/>
<evidence type="ECO:0000313" key="2">
    <source>
        <dbReference type="EMBL" id="EEI90760.1"/>
    </source>
</evidence>
<dbReference type="EMBL" id="ACHB01000086">
    <property type="protein sequence ID" value="EEI90760.1"/>
    <property type="molecule type" value="Genomic_DNA"/>
</dbReference>
<accession>C2G270</accession>
<feature type="transmembrane region" description="Helical" evidence="1">
    <location>
        <begin position="25"/>
        <end position="44"/>
    </location>
</feature>
<comment type="caution">
    <text evidence="2">The sequence shown here is derived from an EMBL/GenBank/DDBJ whole genome shotgun (WGS) entry which is preliminary data.</text>
</comment>
<keyword evidence="1" id="KW-1133">Transmembrane helix</keyword>
<reference evidence="2 3" key="1">
    <citation type="submission" date="2009-01" db="EMBL/GenBank/DDBJ databases">
        <authorList>
            <person name="Qin X."/>
            <person name="Bachman B."/>
            <person name="Battles P."/>
            <person name="Bell A."/>
            <person name="Bess C."/>
            <person name="Bickham C."/>
            <person name="Chaboub L."/>
            <person name="Chen D."/>
            <person name="Coyle M."/>
            <person name="Deiros D.R."/>
            <person name="Dinh H."/>
            <person name="Forbes L."/>
            <person name="Fowler G."/>
            <person name="Francisco L."/>
            <person name="Fu Q."/>
            <person name="Gubbala S."/>
            <person name="Hale W."/>
            <person name="Han Y."/>
            <person name="Hemphill L."/>
            <person name="Highlander S.K."/>
            <person name="Hirani K."/>
            <person name="Hogues M."/>
            <person name="Jackson L."/>
            <person name="Jakkamsetti A."/>
            <person name="Javaid M."/>
            <person name="Jiang H."/>
            <person name="Korchina V."/>
            <person name="Kovar C."/>
            <person name="Lara F."/>
            <person name="Lee S."/>
            <person name="Mata R."/>
            <person name="Mathew T."/>
            <person name="Moen C."/>
            <person name="Morales K."/>
            <person name="Munidasa M."/>
            <person name="Nazareth L."/>
            <person name="Ngo R."/>
            <person name="Nguyen L."/>
            <person name="Okwuonu G."/>
            <person name="Ongeri F."/>
            <person name="Patil S."/>
            <person name="Petrosino J."/>
            <person name="Pham C."/>
            <person name="Pham P."/>
            <person name="Pu L.-L."/>
            <person name="Puazo M."/>
            <person name="Raj R."/>
            <person name="Reid J."/>
            <person name="Rouhana J."/>
            <person name="Saada N."/>
            <person name="Shang Y."/>
            <person name="Simmons D."/>
            <person name="Thornton R."/>
            <person name="Warren J."/>
            <person name="Weissenberger G."/>
            <person name="Zhang J."/>
            <person name="Zhang L."/>
            <person name="Zhou C."/>
            <person name="Zhu D."/>
            <person name="Muzny D."/>
            <person name="Worley K."/>
            <person name="Gibbs R."/>
        </authorList>
    </citation>
    <scope>NUCLEOTIDE SEQUENCE [LARGE SCALE GENOMIC DNA]</scope>
    <source>
        <strain evidence="2 3">ATCC 33300</strain>
    </source>
</reference>